<feature type="compositionally biased region" description="Pro residues" evidence="1">
    <location>
        <begin position="539"/>
        <end position="562"/>
    </location>
</feature>
<evidence type="ECO:0000313" key="2">
    <source>
        <dbReference type="EnsemblPlants" id="OPUNC10G01470.1"/>
    </source>
</evidence>
<sequence>MDDGWLGYAGMMGPIVKVFPIEDSYEDGYATWIEVTAIHLDVISDDEMEAILMLAWKFDTKVKKDSNQIPPQPVAIKADNNDEYNRELSDHSYHQVPDWDSDSKTDHEMVDVLMLENASFVPRRKRIEPTTPHLMDNDEYKHVVIRATIPYLVFTYNESNQLSTTMACVYSSITNTWGPMPPWMAHPNSNLVQTELGVFVINTELKDYKQLSQRTNITTAMSTSHMSPHKPLPCKNFIAVLPGYSVSEATPERCPPPWPACESSRTNTVATMDADVAFDFKPAAVLDNADLSPPAMKHRPFVYDVRHYCVHIDDGKDGLLLVWDPLTRRQEVIPTPRCYFTNDNSCVTAMICSCDVPDHDGTGGGDYHSEPYRVVVAFSDLPSFCPDEWNLDRICVRVWSLGTKEWSKVYSMRGSCGLDFKPSIFIASTVHWLVGDIHGVLQFILDTKKLALIQTPVDILEFILFPTKDGKLGFTGVLITWNSVPQVPTLIPTPLGHPNPPPPPPHPHASLSLDLPPAKPPPHRQRRISPPCQPHLRSRPPPPPPPSSPPVPASPPPAPPSSPLVLASSP</sequence>
<dbReference type="HOGENOM" id="CLU_478513_0_0_1"/>
<dbReference type="EnsemblPlants" id="OPUNC10G01470.1">
    <property type="protein sequence ID" value="OPUNC10G01470.1"/>
    <property type="gene ID" value="OPUNC10G01470"/>
</dbReference>
<dbReference type="STRING" id="4537.A0A0E0M5C3"/>
<evidence type="ECO:0000256" key="1">
    <source>
        <dbReference type="SAM" id="MobiDB-lite"/>
    </source>
</evidence>
<reference evidence="2" key="2">
    <citation type="submission" date="2018-05" db="EMBL/GenBank/DDBJ databases">
        <title>OpunRS2 (Oryza punctata Reference Sequence Version 2).</title>
        <authorList>
            <person name="Zhang J."/>
            <person name="Kudrna D."/>
            <person name="Lee S."/>
            <person name="Talag J."/>
            <person name="Welchert J."/>
            <person name="Wing R.A."/>
        </authorList>
    </citation>
    <scope>NUCLEOTIDE SEQUENCE [LARGE SCALE GENOMIC DNA]</scope>
</reference>
<dbReference type="Proteomes" id="UP000026962">
    <property type="component" value="Chromosome 10"/>
</dbReference>
<keyword evidence="3" id="KW-1185">Reference proteome</keyword>
<dbReference type="PANTHER" id="PTHR33186">
    <property type="entry name" value="OS10G0136150 PROTEIN-RELATED"/>
    <property type="match status" value="1"/>
</dbReference>
<dbReference type="AlphaFoldDB" id="A0A0E0M5C3"/>
<reference evidence="2" key="1">
    <citation type="submission" date="2015-04" db="UniProtKB">
        <authorList>
            <consortium name="EnsemblPlants"/>
        </authorList>
    </citation>
    <scope>IDENTIFICATION</scope>
</reference>
<proteinExistence type="predicted"/>
<dbReference type="PANTHER" id="PTHR33186:SF13">
    <property type="entry name" value="OS10G0138300 PROTEIN"/>
    <property type="match status" value="1"/>
</dbReference>
<organism evidence="2">
    <name type="scientific">Oryza punctata</name>
    <name type="common">Red rice</name>
    <dbReference type="NCBI Taxonomy" id="4537"/>
    <lineage>
        <taxon>Eukaryota</taxon>
        <taxon>Viridiplantae</taxon>
        <taxon>Streptophyta</taxon>
        <taxon>Embryophyta</taxon>
        <taxon>Tracheophyta</taxon>
        <taxon>Spermatophyta</taxon>
        <taxon>Magnoliopsida</taxon>
        <taxon>Liliopsida</taxon>
        <taxon>Poales</taxon>
        <taxon>Poaceae</taxon>
        <taxon>BOP clade</taxon>
        <taxon>Oryzoideae</taxon>
        <taxon>Oryzeae</taxon>
        <taxon>Oryzinae</taxon>
        <taxon>Oryza</taxon>
    </lineage>
</organism>
<feature type="region of interest" description="Disordered" evidence="1">
    <location>
        <begin position="492"/>
        <end position="570"/>
    </location>
</feature>
<evidence type="ECO:0000313" key="3">
    <source>
        <dbReference type="Proteomes" id="UP000026962"/>
    </source>
</evidence>
<accession>A0A0E0M5C3</accession>
<name>A0A0E0M5C3_ORYPU</name>
<dbReference type="Gramene" id="OPUNC10G01470.1">
    <property type="protein sequence ID" value="OPUNC10G01470.1"/>
    <property type="gene ID" value="OPUNC10G01470"/>
</dbReference>
<protein>
    <submittedName>
        <fullName evidence="2">Uncharacterized protein</fullName>
    </submittedName>
</protein>
<feature type="compositionally biased region" description="Pro residues" evidence="1">
    <location>
        <begin position="495"/>
        <end position="507"/>
    </location>
</feature>